<dbReference type="RefSeq" id="XP_020124298.1">
    <property type="nucleotide sequence ID" value="XM_020260351.1"/>
</dbReference>
<comment type="caution">
    <text evidence="3">The sequence shown here is derived from an EMBL/GenBank/DDBJ whole genome shotgun (WGS) entry which is preliminary data.</text>
</comment>
<dbReference type="OrthoDB" id="303107at2759"/>
<gene>
    <name evidence="3" type="ORF">UA08_00534</name>
</gene>
<evidence type="ECO:0000313" key="3">
    <source>
        <dbReference type="EMBL" id="OKL64177.1"/>
    </source>
</evidence>
<feature type="compositionally biased region" description="Polar residues" evidence="2">
    <location>
        <begin position="151"/>
        <end position="164"/>
    </location>
</feature>
<sequence length="594" mass="67308">MLAFLEFRIGQGELDRVRNVEAIAQHLWQDRSRRLTSSQVEDKLKEIQSQTTRKRRRGTIFTEGLRVLSDYPHEGHVRRLKQQLDDEYVMHMHSQDRVTRSTSRGLGSSQPQARKRTEIPESPSPGRLLSTKKPRFHLSPRQSPLARRNQLAGQSSHTAPNRTLSPKHEEGDRETPIPPNPTIRVMVPDSTDMSTDDDPLSPVPQSDGASLNLNATSASNSGWCKRPKQSLDSIFSESKMKSLEEEVKDLKEELTRLRKDREHLGSQMHTINSSLETSLRECQRRCAQYADDVKCLNYALSENNPAERKLLYQQERQIETLRHSLSERRQNAEFSRLSADEHHVPKPDDIQEAIYAIHYETKKILLSYDDNLTVRTPDLDHEDNLRSLLGKSLGISFSSPIHCDTLKVVLEKNGLQAIICALIAAALSHIKHSDYYLNHVIPARAKELASMLSDALAPLIPKARELPRRSTEGFHTWGEGVKESARREKRLTDIFKRALRLKGDLLSSTGLFSLVLHCHGKCFDKRSMIAETKHGDSAVMSSKTSESIQACLLPAIYVQQLPRQGVVDYKLDILGEDPEVPDFCLISKAIVVLD</sequence>
<accession>A0A225BDS8</accession>
<protein>
    <submittedName>
        <fullName evidence="3">Uncharacterized protein</fullName>
    </submittedName>
</protein>
<organism evidence="3 4">
    <name type="scientific">Talaromyces atroroseus</name>
    <dbReference type="NCBI Taxonomy" id="1441469"/>
    <lineage>
        <taxon>Eukaryota</taxon>
        <taxon>Fungi</taxon>
        <taxon>Dikarya</taxon>
        <taxon>Ascomycota</taxon>
        <taxon>Pezizomycotina</taxon>
        <taxon>Eurotiomycetes</taxon>
        <taxon>Eurotiomycetidae</taxon>
        <taxon>Eurotiales</taxon>
        <taxon>Trichocomaceae</taxon>
        <taxon>Talaromyces</taxon>
        <taxon>Talaromyces sect. Trachyspermi</taxon>
    </lineage>
</organism>
<name>A0A225BDS8_TALAT</name>
<evidence type="ECO:0000256" key="1">
    <source>
        <dbReference type="SAM" id="Coils"/>
    </source>
</evidence>
<reference evidence="3 4" key="1">
    <citation type="submission" date="2015-06" db="EMBL/GenBank/DDBJ databases">
        <title>Talaromyces atroroseus IBT 11181 draft genome.</title>
        <authorList>
            <person name="Rasmussen K.B."/>
            <person name="Rasmussen S."/>
            <person name="Petersen B."/>
            <person name="Sicheritz-Ponten T."/>
            <person name="Mortensen U.H."/>
            <person name="Thrane U."/>
        </authorList>
    </citation>
    <scope>NUCLEOTIDE SEQUENCE [LARGE SCALE GENOMIC DNA]</scope>
    <source>
        <strain evidence="3 4">IBT 11181</strain>
    </source>
</reference>
<proteinExistence type="predicted"/>
<evidence type="ECO:0000256" key="2">
    <source>
        <dbReference type="SAM" id="MobiDB-lite"/>
    </source>
</evidence>
<dbReference type="EMBL" id="LFMY01000001">
    <property type="protein sequence ID" value="OKL64177.1"/>
    <property type="molecule type" value="Genomic_DNA"/>
</dbReference>
<dbReference type="AlphaFoldDB" id="A0A225BDS8"/>
<keyword evidence="4" id="KW-1185">Reference proteome</keyword>
<evidence type="ECO:0000313" key="4">
    <source>
        <dbReference type="Proteomes" id="UP000214365"/>
    </source>
</evidence>
<dbReference type="GeneID" id="31000289"/>
<keyword evidence="1" id="KW-0175">Coiled coil</keyword>
<dbReference type="Proteomes" id="UP000214365">
    <property type="component" value="Unassembled WGS sequence"/>
</dbReference>
<feature type="compositionally biased region" description="Basic and acidic residues" evidence="2">
    <location>
        <begin position="166"/>
        <end position="175"/>
    </location>
</feature>
<feature type="compositionally biased region" description="Polar residues" evidence="2">
    <location>
        <begin position="100"/>
        <end position="112"/>
    </location>
</feature>
<feature type="coiled-coil region" evidence="1">
    <location>
        <begin position="233"/>
        <end position="267"/>
    </location>
</feature>
<feature type="region of interest" description="Disordered" evidence="2">
    <location>
        <begin position="93"/>
        <end position="227"/>
    </location>
</feature>
<feature type="compositionally biased region" description="Low complexity" evidence="2">
    <location>
        <begin position="209"/>
        <end position="221"/>
    </location>
</feature>